<dbReference type="Proteomes" id="UP000261640">
    <property type="component" value="Unplaced"/>
</dbReference>
<evidence type="ECO:0000313" key="19">
    <source>
        <dbReference type="Proteomes" id="UP000261640"/>
    </source>
</evidence>
<feature type="compositionally biased region" description="Low complexity" evidence="14">
    <location>
        <begin position="751"/>
        <end position="765"/>
    </location>
</feature>
<evidence type="ECO:0000256" key="7">
    <source>
        <dbReference type="ARBA" id="ARBA00022853"/>
    </source>
</evidence>
<evidence type="ECO:0000256" key="2">
    <source>
        <dbReference type="ARBA" id="ARBA00004286"/>
    </source>
</evidence>
<feature type="domain" description="RRM" evidence="15">
    <location>
        <begin position="93"/>
        <end position="181"/>
    </location>
</feature>
<evidence type="ECO:0000256" key="4">
    <source>
        <dbReference type="ARBA" id="ARBA00022603"/>
    </source>
</evidence>
<evidence type="ECO:0000256" key="5">
    <source>
        <dbReference type="ARBA" id="ARBA00022679"/>
    </source>
</evidence>
<keyword evidence="3" id="KW-0158">Chromosome</keyword>
<dbReference type="Pfam" id="PF00856">
    <property type="entry name" value="SET"/>
    <property type="match status" value="1"/>
</dbReference>
<dbReference type="Gene3D" id="2.170.270.10">
    <property type="entry name" value="SET domain"/>
    <property type="match status" value="1"/>
</dbReference>
<dbReference type="InterPro" id="IPR012677">
    <property type="entry name" value="Nucleotide-bd_a/b_plait_sf"/>
</dbReference>
<feature type="region of interest" description="Disordered" evidence="14">
    <location>
        <begin position="979"/>
        <end position="1006"/>
    </location>
</feature>
<dbReference type="PROSITE" id="PS50102">
    <property type="entry name" value="RRM"/>
    <property type="match status" value="1"/>
</dbReference>
<dbReference type="SMART" id="SM01291">
    <property type="entry name" value="N-SET"/>
    <property type="match status" value="1"/>
</dbReference>
<dbReference type="PANTHER" id="PTHR45814:SF1">
    <property type="entry name" value="HISTONE-LYSINE N-METHYLTRANSFERASE SETD1B"/>
    <property type="match status" value="1"/>
</dbReference>
<feature type="compositionally biased region" description="Acidic residues" evidence="14">
    <location>
        <begin position="738"/>
        <end position="750"/>
    </location>
</feature>
<dbReference type="InterPro" id="IPR037841">
    <property type="entry name" value="SET_SETD1A/B"/>
</dbReference>
<protein>
    <submittedName>
        <fullName evidence="18">Histone-lysine N-methyltransferase SETD1B-like</fullName>
    </submittedName>
</protein>
<evidence type="ECO:0000256" key="13">
    <source>
        <dbReference type="PROSITE-ProRule" id="PRU00176"/>
    </source>
</evidence>
<organism evidence="18 19">
    <name type="scientific">Mastacembelus armatus</name>
    <name type="common">zig-zag eel</name>
    <dbReference type="NCBI Taxonomy" id="205130"/>
    <lineage>
        <taxon>Eukaryota</taxon>
        <taxon>Metazoa</taxon>
        <taxon>Chordata</taxon>
        <taxon>Craniata</taxon>
        <taxon>Vertebrata</taxon>
        <taxon>Euteleostomi</taxon>
        <taxon>Actinopterygii</taxon>
        <taxon>Neopterygii</taxon>
        <taxon>Teleostei</taxon>
        <taxon>Neoteleostei</taxon>
        <taxon>Acanthomorphata</taxon>
        <taxon>Anabantaria</taxon>
        <taxon>Synbranchiformes</taxon>
        <taxon>Mastacembelidae</taxon>
        <taxon>Mastacembelus</taxon>
    </lineage>
</organism>
<feature type="region of interest" description="Disordered" evidence="14">
    <location>
        <begin position="410"/>
        <end position="444"/>
    </location>
</feature>
<evidence type="ECO:0000256" key="9">
    <source>
        <dbReference type="ARBA" id="ARBA00023015"/>
    </source>
</evidence>
<dbReference type="InterPro" id="IPR035979">
    <property type="entry name" value="RBD_domain_sf"/>
</dbReference>
<evidence type="ECO:0000259" key="16">
    <source>
        <dbReference type="PROSITE" id="PS50280"/>
    </source>
</evidence>
<evidence type="ECO:0000256" key="11">
    <source>
        <dbReference type="ARBA" id="ARBA00023163"/>
    </source>
</evidence>
<dbReference type="SMART" id="SM00360">
    <property type="entry name" value="RRM"/>
    <property type="match status" value="1"/>
</dbReference>
<name>A0A7N8XPE1_9TELE</name>
<feature type="domain" description="Post-SET" evidence="17">
    <location>
        <begin position="1434"/>
        <end position="1450"/>
    </location>
</feature>
<evidence type="ECO:0000256" key="1">
    <source>
        <dbReference type="ARBA" id="ARBA00004123"/>
    </source>
</evidence>
<keyword evidence="5" id="KW-0808">Transferase</keyword>
<dbReference type="Ensembl" id="ENSMAMT00000054292.1">
    <property type="protein sequence ID" value="ENSMAMP00000053896.1"/>
    <property type="gene ID" value="ENSMAMG00000027323.1"/>
</dbReference>
<keyword evidence="12" id="KW-0539">Nucleus</keyword>
<reference evidence="18" key="2">
    <citation type="submission" date="2025-09" db="UniProtKB">
        <authorList>
            <consortium name="Ensembl"/>
        </authorList>
    </citation>
    <scope>IDENTIFICATION</scope>
</reference>
<evidence type="ECO:0000256" key="3">
    <source>
        <dbReference type="ARBA" id="ARBA00022454"/>
    </source>
</evidence>
<evidence type="ECO:0000259" key="15">
    <source>
        <dbReference type="PROSITE" id="PS50102"/>
    </source>
</evidence>
<keyword evidence="7" id="KW-0156">Chromatin regulator</keyword>
<accession>A0A7N8XPE1</accession>
<dbReference type="GeneTree" id="ENSGT00940000154575"/>
<dbReference type="GO" id="GO:0042800">
    <property type="term" value="F:histone H3K4 methyltransferase activity"/>
    <property type="evidence" value="ECO:0007669"/>
    <property type="project" value="InterPro"/>
</dbReference>
<dbReference type="PANTHER" id="PTHR45814">
    <property type="entry name" value="HISTONE-LYSINE N-METHYLTRANSFERASE SETD1"/>
    <property type="match status" value="1"/>
</dbReference>
<dbReference type="InterPro" id="IPR003616">
    <property type="entry name" value="Post-SET_dom"/>
</dbReference>
<evidence type="ECO:0000259" key="17">
    <source>
        <dbReference type="PROSITE" id="PS50868"/>
    </source>
</evidence>
<dbReference type="SMART" id="SM00508">
    <property type="entry name" value="PostSET"/>
    <property type="match status" value="1"/>
</dbReference>
<dbReference type="GO" id="GO:0005694">
    <property type="term" value="C:chromosome"/>
    <property type="evidence" value="ECO:0007669"/>
    <property type="project" value="UniProtKB-SubCell"/>
</dbReference>
<dbReference type="FunFam" id="3.30.70.330:FF:000178">
    <property type="entry name" value="Histone-lysine N-methyltransferase"/>
    <property type="match status" value="1"/>
</dbReference>
<feature type="domain" description="SET" evidence="16">
    <location>
        <begin position="1311"/>
        <end position="1428"/>
    </location>
</feature>
<keyword evidence="8 13" id="KW-0694">RNA-binding</keyword>
<feature type="compositionally biased region" description="Polar residues" evidence="14">
    <location>
        <begin position="412"/>
        <end position="440"/>
    </location>
</feature>
<dbReference type="InParanoid" id="A0A7N8XPE1"/>
<keyword evidence="11" id="KW-0804">Transcription</keyword>
<dbReference type="CDD" id="cd19169">
    <property type="entry name" value="SET_SETD1"/>
    <property type="match status" value="1"/>
</dbReference>
<dbReference type="InterPro" id="IPR024657">
    <property type="entry name" value="COMPASS_Set1_N-SET"/>
</dbReference>
<dbReference type="InterPro" id="IPR044570">
    <property type="entry name" value="Set1-like"/>
</dbReference>
<dbReference type="Gene3D" id="3.30.70.330">
    <property type="match status" value="1"/>
</dbReference>
<evidence type="ECO:0000256" key="10">
    <source>
        <dbReference type="ARBA" id="ARBA00023159"/>
    </source>
</evidence>
<dbReference type="PROSITE" id="PS50868">
    <property type="entry name" value="POST_SET"/>
    <property type="match status" value="1"/>
</dbReference>
<dbReference type="GO" id="GO:0048188">
    <property type="term" value="C:Set1C/COMPASS complex"/>
    <property type="evidence" value="ECO:0007669"/>
    <property type="project" value="InterPro"/>
</dbReference>
<reference evidence="18" key="1">
    <citation type="submission" date="2025-08" db="UniProtKB">
        <authorList>
            <consortium name="Ensembl"/>
        </authorList>
    </citation>
    <scope>IDENTIFICATION</scope>
</reference>
<feature type="region of interest" description="Disordered" evidence="14">
    <location>
        <begin position="738"/>
        <end position="784"/>
    </location>
</feature>
<evidence type="ECO:0000256" key="8">
    <source>
        <dbReference type="ARBA" id="ARBA00022884"/>
    </source>
</evidence>
<keyword evidence="10" id="KW-0010">Activator</keyword>
<dbReference type="InterPro" id="IPR001214">
    <property type="entry name" value="SET_dom"/>
</dbReference>
<feature type="compositionally biased region" description="Polar residues" evidence="14">
    <location>
        <begin position="1079"/>
        <end position="1091"/>
    </location>
</feature>
<feature type="region of interest" description="Disordered" evidence="14">
    <location>
        <begin position="1079"/>
        <end position="1111"/>
    </location>
</feature>
<dbReference type="FunFam" id="2.170.270.10:FF:000010">
    <property type="entry name" value="Histone-lysine N-methyltransferase"/>
    <property type="match status" value="1"/>
</dbReference>
<dbReference type="Pfam" id="PF11764">
    <property type="entry name" value="N-SET"/>
    <property type="match status" value="1"/>
</dbReference>
<dbReference type="Pfam" id="PF00076">
    <property type="entry name" value="RRM_1"/>
    <property type="match status" value="1"/>
</dbReference>
<comment type="subcellular location">
    <subcellularLocation>
        <location evidence="2">Chromosome</location>
    </subcellularLocation>
    <subcellularLocation>
        <location evidence="1">Nucleus</location>
    </subcellularLocation>
</comment>
<evidence type="ECO:0000256" key="6">
    <source>
        <dbReference type="ARBA" id="ARBA00022691"/>
    </source>
</evidence>
<dbReference type="PROSITE" id="PS50280">
    <property type="entry name" value="SET"/>
    <property type="match status" value="1"/>
</dbReference>
<feature type="compositionally biased region" description="Acidic residues" evidence="14">
    <location>
        <begin position="769"/>
        <end position="779"/>
    </location>
</feature>
<keyword evidence="19" id="KW-1185">Reference proteome</keyword>
<proteinExistence type="predicted"/>
<keyword evidence="6" id="KW-0949">S-adenosyl-L-methionine</keyword>
<dbReference type="SMART" id="SM00317">
    <property type="entry name" value="SET"/>
    <property type="match status" value="1"/>
</dbReference>
<dbReference type="SUPFAM" id="SSF82199">
    <property type="entry name" value="SET domain"/>
    <property type="match status" value="1"/>
</dbReference>
<dbReference type="InterPro" id="IPR000504">
    <property type="entry name" value="RRM_dom"/>
</dbReference>
<dbReference type="SUPFAM" id="SSF54928">
    <property type="entry name" value="RNA-binding domain, RBD"/>
    <property type="match status" value="1"/>
</dbReference>
<dbReference type="InterPro" id="IPR046341">
    <property type="entry name" value="SET_dom_sf"/>
</dbReference>
<sequence length="1450" mass="163612">MCLLYFQVLTNVMESETQPTERETPPQHWRSCKLIIDPTLTKGLYKVYRYDGQHFNIPDLGLFPVETVRDPRICRLWSKSNKTNLIVPKFKVDEWYVGPVPPKEVTFSRLNDNIKEVFLTNMCKEYGSTEEVKIFYNPKNKKHLGIAKVVFDTVKAAKDAVLHLHQTSVMGNIIHVEIDPKGNTDLKVKTGHDISSSSYMVSILHGLCACLKFIEQLIWQDTPCSFGLTPREPSTYSVLKPLRRKLSQRKPARCHRGFDMSDVSLLLKKCRPLPPQPLTNQKQASSQRIVLWGHNAQSPTHNNTTPTFNSASPCQEPRDVATAASNALPLNCNSFSILSINFTAEQQTEASYPPECVTDLSPAAANCSSSSPEPQVESLDSRIESLLINSQSNNPPYFDREILEADVHLQDSPDSPRSGNNSPFSDNSCGSFATSQQQPDNHLVDVSPTSLFENEEDETAQAVSFLTRNSQSPTLSDFTHFERRAHVERFQLSSPRVIPLDLYIHYNDNKICNYVVIYPLSFSSLSSTIIPILPPPIPPPSIPPPPPFLGPPPPLLIPPSLPPSIPPPVHLYPVHMPPPGPLDKGNPPRPSSVPFPQPPWPAPLFPRFNPFVPPPDYLQENHHKVTVEKVLEVVMEEMRSVIRKDITRRMIEGVAFKAFEDWWDYQEKKTKVSSLYLLLSPEMVKRNHLNKDFFLFFVTCNGNTLVGSHLYTCPCYCYFIHKIQVSPMKCDTCAESSSSEESEYSSDSDSSDSFSSESFEDSSYSGLSPEDEGMEEDGEDNRSDECVVISSDEESMELDPPLTPSAPLTPGAQLGLGLQDWSDLFQRGKTNENQYTPCLQDTYHLDCIMELQTSEPQGLLPPSPMGLPAVEPDLDVEMDSSEWRVETVQNIENLRPLTPTGCLVDSDPDLVIKSKPTSPAVEDVEWPQTPGKDIAAELETEDSDEPNEVLPLSPASSELTLAPFDLPAQSYPLYQEIPKTPGREERHGWTQYTSGRTPATPGKEMMTSESSTVMCPSLRSTPPIPSQSCNPYITAPKTPGRDIVLPRRAVVHRRKIQTETTSLTPLFADSLRGSPITVSSPCSLSETSSDTADGRGVWVSPGVRPKPLQGLENMPGLLDEEKSLLRQKRWKRLKKRWRTHHRQRSLKRITGQPSAHSRPRRWRSLFEEWRILHSVWKDGLDEEDARLLQCMYEKLQEQDNGLGWLSETLWIPLPTEKSEEQKSCRPNHRTGSARSEGFYKISRKDKMKYLDNTRLGTELPSTSAQGICIPAQQQTSLRAGSDFRSEQRRLLSSFSCDSDLVKFNQLKFRKKRIRFSRSHIHEWGLFAMEPIAADEMVIEYVGQIIRQVIADMREQRYEEEGIGSSYLFRVDQDTIIDATKCGNLARFINHSCNPNCYAKIITVESQKKIVIYSRQPININEEITYDYKFPIEETKIPCLCGADSCRGSLN</sequence>
<keyword evidence="4" id="KW-0489">Methyltransferase</keyword>
<keyword evidence="9" id="KW-0805">Transcription regulation</keyword>
<dbReference type="GO" id="GO:0032259">
    <property type="term" value="P:methylation"/>
    <property type="evidence" value="ECO:0007669"/>
    <property type="project" value="UniProtKB-KW"/>
</dbReference>
<evidence type="ECO:0000256" key="14">
    <source>
        <dbReference type="SAM" id="MobiDB-lite"/>
    </source>
</evidence>
<evidence type="ECO:0000256" key="12">
    <source>
        <dbReference type="ARBA" id="ARBA00023242"/>
    </source>
</evidence>
<evidence type="ECO:0000313" key="18">
    <source>
        <dbReference type="Ensembl" id="ENSMAMP00000053896.1"/>
    </source>
</evidence>
<dbReference type="GO" id="GO:0003723">
    <property type="term" value="F:RNA binding"/>
    <property type="evidence" value="ECO:0007669"/>
    <property type="project" value="UniProtKB-UniRule"/>
</dbReference>